<keyword evidence="3" id="KW-1185">Reference proteome</keyword>
<gene>
    <name evidence="2" type="ORF">SAMN05444401_0117</name>
</gene>
<feature type="chain" id="PRO_5012816388" description="Beta/Gamma crystallin" evidence="1">
    <location>
        <begin position="26"/>
        <end position="111"/>
    </location>
</feature>
<dbReference type="Proteomes" id="UP000184080">
    <property type="component" value="Unassembled WGS sequence"/>
</dbReference>
<dbReference type="AlphaFoldDB" id="A0A1M6N6T7"/>
<sequence>MKKFKLLSFTLALGLLCFSPLAAKAAFTDYGVKKTFTKNGIYVLGYTGSNDGYASVVIQGIRGGIFYRLAEDSDSSWAQTDTIYIRSSDYAMAQSQHNCRNNMVRIDLEIR</sequence>
<dbReference type="EMBL" id="FQZO01000010">
    <property type="protein sequence ID" value="SHJ91411.1"/>
    <property type="molecule type" value="Genomic_DNA"/>
</dbReference>
<keyword evidence="1" id="KW-0732">Signal</keyword>
<protein>
    <recommendedName>
        <fullName evidence="4">Beta/Gamma crystallin</fullName>
    </recommendedName>
</protein>
<feature type="signal peptide" evidence="1">
    <location>
        <begin position="1"/>
        <end position="25"/>
    </location>
</feature>
<accession>A0A1M6N6T7</accession>
<organism evidence="2 3">
    <name type="scientific">Clostridium amylolyticum</name>
    <dbReference type="NCBI Taxonomy" id="1121298"/>
    <lineage>
        <taxon>Bacteria</taxon>
        <taxon>Bacillati</taxon>
        <taxon>Bacillota</taxon>
        <taxon>Clostridia</taxon>
        <taxon>Eubacteriales</taxon>
        <taxon>Clostridiaceae</taxon>
        <taxon>Clostridium</taxon>
    </lineage>
</organism>
<dbReference type="RefSeq" id="WP_073011741.1">
    <property type="nucleotide sequence ID" value="NZ_FQZO01000010.1"/>
</dbReference>
<evidence type="ECO:0000313" key="2">
    <source>
        <dbReference type="EMBL" id="SHJ91411.1"/>
    </source>
</evidence>
<name>A0A1M6N6T7_9CLOT</name>
<proteinExistence type="predicted"/>
<evidence type="ECO:0008006" key="4">
    <source>
        <dbReference type="Google" id="ProtNLM"/>
    </source>
</evidence>
<evidence type="ECO:0000313" key="3">
    <source>
        <dbReference type="Proteomes" id="UP000184080"/>
    </source>
</evidence>
<reference evidence="2 3" key="1">
    <citation type="submission" date="2016-11" db="EMBL/GenBank/DDBJ databases">
        <authorList>
            <person name="Jaros S."/>
            <person name="Januszkiewicz K."/>
            <person name="Wedrychowicz H."/>
        </authorList>
    </citation>
    <scope>NUCLEOTIDE SEQUENCE [LARGE SCALE GENOMIC DNA]</scope>
    <source>
        <strain evidence="2 3">DSM 21864</strain>
    </source>
</reference>
<evidence type="ECO:0000256" key="1">
    <source>
        <dbReference type="SAM" id="SignalP"/>
    </source>
</evidence>